<name>A0A7J7KUW6_9MAGN</name>
<dbReference type="Gene3D" id="3.40.50.300">
    <property type="entry name" value="P-loop containing nucleotide triphosphate hydrolases"/>
    <property type="match status" value="2"/>
</dbReference>
<keyword evidence="1" id="KW-0547">Nucleotide-binding</keyword>
<sequence length="703" mass="80559">MVMRTKILRGMLYMGSEMLKEVPWIIFDEIHYIKDRERGVIWEESIIFLPSVIKIVFLSETMSNATEFAAWIYNLHKQPCHVVYTDFRSTPLQYYVFPIGGSRLYLVIDENGQFKEDNFVKVQDKFAKPKKQDDGNKSQNANSSGKIVKNGTSSGGSDIYKIMIMEQKFLLVIIFSFSRRECEQHAMSISKIDFNAENEKDVVKQIYENKILSWNEEDKNFPAIKLMLSLLQRGIVVQHSGLLPIIKEVVELLFQEGLVKALFATETALPDIGERVSKLEKEAAILDASGETSIPPMRMTRRDFKGLDYFYGTSVPYADRVFKMKSIVMNKSNVPIKDIDIEEIERRRLQRNERRRSNNICKGTPQSSKKILNIPIAGMEEISVLIERMKLAKLRDIGAARIQESNFQTHKMVEPINIDDKEILANLEDVEPLLIDVITCVQKLDSSYIRWGRVAQIWLVSTNLRWHIGTWKFRTRRVPRQMWITSQGQVIDKRTNFENDVRKQINTARRAMEVRMPPKKKVSSESSKKKFIWESETEVQKTMNTHVSGVTVLEEDVDDCLVGAESLMTFLSEGYQNMSKIKRLLTEAKPCIVGAGTLTNQLVAYKNIEKELINTARSAIEVEHGKVMEEVRAELMRDSLDAFFADSDVEDNVPETSKVSSRLESIDDPVMIIPKGFHPEEILDKFSPGGFAKVDDAVSPPVE</sequence>
<feature type="compositionally biased region" description="Polar residues" evidence="5">
    <location>
        <begin position="137"/>
        <end position="149"/>
    </location>
</feature>
<dbReference type="PANTHER" id="PTHR12131:SF7">
    <property type="entry name" value="EXOSOME RNA HELICASE MTR4"/>
    <property type="match status" value="1"/>
</dbReference>
<dbReference type="InterPro" id="IPR027417">
    <property type="entry name" value="P-loop_NTPase"/>
</dbReference>
<dbReference type="GO" id="GO:0005524">
    <property type="term" value="F:ATP binding"/>
    <property type="evidence" value="ECO:0007669"/>
    <property type="project" value="UniProtKB-KW"/>
</dbReference>
<dbReference type="GO" id="GO:0016787">
    <property type="term" value="F:hydrolase activity"/>
    <property type="evidence" value="ECO:0007669"/>
    <property type="project" value="UniProtKB-KW"/>
</dbReference>
<comment type="caution">
    <text evidence="7">The sequence shown here is derived from an EMBL/GenBank/DDBJ whole genome shotgun (WGS) entry which is preliminary data.</text>
</comment>
<evidence type="ECO:0000313" key="8">
    <source>
        <dbReference type="Proteomes" id="UP000541444"/>
    </source>
</evidence>
<keyword evidence="4" id="KW-0067">ATP-binding</keyword>
<dbReference type="Proteomes" id="UP000541444">
    <property type="component" value="Unassembled WGS sequence"/>
</dbReference>
<reference evidence="7 8" key="1">
    <citation type="journal article" date="2020" name="IScience">
        <title>Genome Sequencing of the Endangered Kingdonia uniflora (Circaeasteraceae, Ranunculales) Reveals Potential Mechanisms of Evolutionary Specialization.</title>
        <authorList>
            <person name="Sun Y."/>
            <person name="Deng T."/>
            <person name="Zhang A."/>
            <person name="Moore M.J."/>
            <person name="Landis J.B."/>
            <person name="Lin N."/>
            <person name="Zhang H."/>
            <person name="Zhang X."/>
            <person name="Huang J."/>
            <person name="Zhang X."/>
            <person name="Sun H."/>
            <person name="Wang H."/>
        </authorList>
    </citation>
    <scope>NUCLEOTIDE SEQUENCE [LARGE SCALE GENOMIC DNA]</scope>
    <source>
        <strain evidence="7">TB1705</strain>
        <tissue evidence="7">Leaf</tissue>
    </source>
</reference>
<evidence type="ECO:0000256" key="5">
    <source>
        <dbReference type="SAM" id="MobiDB-lite"/>
    </source>
</evidence>
<evidence type="ECO:0000256" key="4">
    <source>
        <dbReference type="ARBA" id="ARBA00022840"/>
    </source>
</evidence>
<gene>
    <name evidence="7" type="ORF">GIB67_013509</name>
</gene>
<dbReference type="PROSITE" id="PS51192">
    <property type="entry name" value="HELICASE_ATP_BIND_1"/>
    <property type="match status" value="1"/>
</dbReference>
<proteinExistence type="predicted"/>
<dbReference type="PANTHER" id="PTHR12131">
    <property type="entry name" value="ATP-DEPENDENT RNA AND DNA HELICASE"/>
    <property type="match status" value="1"/>
</dbReference>
<protein>
    <recommendedName>
        <fullName evidence="6">Helicase ATP-binding domain-containing protein</fullName>
    </recommendedName>
</protein>
<organism evidence="7 8">
    <name type="scientific">Kingdonia uniflora</name>
    <dbReference type="NCBI Taxonomy" id="39325"/>
    <lineage>
        <taxon>Eukaryota</taxon>
        <taxon>Viridiplantae</taxon>
        <taxon>Streptophyta</taxon>
        <taxon>Embryophyta</taxon>
        <taxon>Tracheophyta</taxon>
        <taxon>Spermatophyta</taxon>
        <taxon>Magnoliopsida</taxon>
        <taxon>Ranunculales</taxon>
        <taxon>Circaeasteraceae</taxon>
        <taxon>Kingdonia</taxon>
    </lineage>
</organism>
<evidence type="ECO:0000256" key="1">
    <source>
        <dbReference type="ARBA" id="ARBA00022741"/>
    </source>
</evidence>
<dbReference type="SUPFAM" id="SSF52540">
    <property type="entry name" value="P-loop containing nucleoside triphosphate hydrolases"/>
    <property type="match status" value="2"/>
</dbReference>
<dbReference type="OrthoDB" id="64767at2759"/>
<feature type="region of interest" description="Disordered" evidence="5">
    <location>
        <begin position="128"/>
        <end position="149"/>
    </location>
</feature>
<feature type="domain" description="Helicase ATP-binding" evidence="6">
    <location>
        <begin position="1"/>
        <end position="80"/>
    </location>
</feature>
<evidence type="ECO:0000259" key="6">
    <source>
        <dbReference type="PROSITE" id="PS51192"/>
    </source>
</evidence>
<dbReference type="GO" id="GO:0004386">
    <property type="term" value="F:helicase activity"/>
    <property type="evidence" value="ECO:0007669"/>
    <property type="project" value="UniProtKB-KW"/>
</dbReference>
<dbReference type="GO" id="GO:0005634">
    <property type="term" value="C:nucleus"/>
    <property type="evidence" value="ECO:0007669"/>
    <property type="project" value="TreeGrafter"/>
</dbReference>
<evidence type="ECO:0000313" key="7">
    <source>
        <dbReference type="EMBL" id="KAF6134112.1"/>
    </source>
</evidence>
<dbReference type="InterPro" id="IPR014001">
    <property type="entry name" value="Helicase_ATP-bd"/>
</dbReference>
<dbReference type="AlphaFoldDB" id="A0A7J7KUW6"/>
<evidence type="ECO:0000256" key="2">
    <source>
        <dbReference type="ARBA" id="ARBA00022801"/>
    </source>
</evidence>
<keyword evidence="3" id="KW-0347">Helicase</keyword>
<keyword evidence="8" id="KW-1185">Reference proteome</keyword>
<dbReference type="InterPro" id="IPR050699">
    <property type="entry name" value="RNA-DNA_Helicase"/>
</dbReference>
<dbReference type="EMBL" id="JACGCM010002890">
    <property type="protein sequence ID" value="KAF6134112.1"/>
    <property type="molecule type" value="Genomic_DNA"/>
</dbReference>
<dbReference type="GO" id="GO:0000460">
    <property type="term" value="P:maturation of 5.8S rRNA"/>
    <property type="evidence" value="ECO:0007669"/>
    <property type="project" value="TreeGrafter"/>
</dbReference>
<keyword evidence="2" id="KW-0378">Hydrolase</keyword>
<accession>A0A7J7KUW6</accession>
<evidence type="ECO:0000256" key="3">
    <source>
        <dbReference type="ARBA" id="ARBA00022806"/>
    </source>
</evidence>